<feature type="domain" description="Solute-binding protein family 3/N-terminal" evidence="5">
    <location>
        <begin position="76"/>
        <end position="302"/>
    </location>
</feature>
<dbReference type="SUPFAM" id="SSF53850">
    <property type="entry name" value="Periplasmic binding protein-like II"/>
    <property type="match status" value="1"/>
</dbReference>
<name>A0A9W6W7P4_9ACTN</name>
<reference evidence="6" key="1">
    <citation type="submission" date="2023-03" db="EMBL/GenBank/DDBJ databases">
        <title>Actinorhabdospora filicis NBRC 111898.</title>
        <authorList>
            <person name="Ichikawa N."/>
            <person name="Sato H."/>
            <person name="Tonouchi N."/>
        </authorList>
    </citation>
    <scope>NUCLEOTIDE SEQUENCE</scope>
    <source>
        <strain evidence="6">NBRC 111898</strain>
    </source>
</reference>
<dbReference type="PANTHER" id="PTHR30085:SF6">
    <property type="entry name" value="ABC TRANSPORTER GLUTAMINE-BINDING PROTEIN GLNH"/>
    <property type="match status" value="1"/>
</dbReference>
<dbReference type="AlphaFoldDB" id="A0A9W6W7P4"/>
<dbReference type="InterPro" id="IPR001638">
    <property type="entry name" value="Solute-binding_3/MltF_N"/>
</dbReference>
<protein>
    <submittedName>
        <fullName evidence="6">ABC transporter substrate-binding protein</fullName>
    </submittedName>
</protein>
<proteinExistence type="inferred from homology"/>
<keyword evidence="7" id="KW-1185">Reference proteome</keyword>
<dbReference type="GO" id="GO:0030288">
    <property type="term" value="C:outer membrane-bounded periplasmic space"/>
    <property type="evidence" value="ECO:0007669"/>
    <property type="project" value="TreeGrafter"/>
</dbReference>
<dbReference type="GO" id="GO:0006865">
    <property type="term" value="P:amino acid transport"/>
    <property type="evidence" value="ECO:0007669"/>
    <property type="project" value="TreeGrafter"/>
</dbReference>
<organism evidence="6 7">
    <name type="scientific">Actinorhabdospora filicis</name>
    <dbReference type="NCBI Taxonomy" id="1785913"/>
    <lineage>
        <taxon>Bacteria</taxon>
        <taxon>Bacillati</taxon>
        <taxon>Actinomycetota</taxon>
        <taxon>Actinomycetes</taxon>
        <taxon>Micromonosporales</taxon>
        <taxon>Micromonosporaceae</taxon>
        <taxon>Actinorhabdospora</taxon>
    </lineage>
</organism>
<sequence length="314" mass="34000">MLKPAKLIVVIRSPFLRSRSSLRRLLIVLTGLSLLSAAACAAPTEPKSQSPSRYVIAQAPDDALPAEIEKIKEVGRLLVGTRFDQPLTGLRNAATGRIDGFDAEVARIIAQRIFGTVEEGRNLEFVETLAKSRTEYLSNGEVDMVIATFTITQQRMQEVDFAGPYFTANQDVLVKEGSTIKTMDDLQGKKVCAAKGSTSLQRLKEVKGVTPVELKDYSSCVAALDGADPVDAVSTDNVILQGFRESTPGAYRVLNVSLGQEPYGIGLKHGSPELRKFINDTLTEAISNGDWKRAFDATFGHTGMKVPDPPTVGT</sequence>
<gene>
    <name evidence="6" type="ORF">Afil01_05030</name>
</gene>
<dbReference type="Pfam" id="PF00497">
    <property type="entry name" value="SBP_bac_3"/>
    <property type="match status" value="1"/>
</dbReference>
<feature type="chain" id="PRO_5040879531" evidence="4">
    <location>
        <begin position="42"/>
        <end position="314"/>
    </location>
</feature>
<evidence type="ECO:0000256" key="3">
    <source>
        <dbReference type="ARBA" id="ARBA00022729"/>
    </source>
</evidence>
<evidence type="ECO:0000259" key="5">
    <source>
        <dbReference type="SMART" id="SM00062"/>
    </source>
</evidence>
<evidence type="ECO:0000256" key="2">
    <source>
        <dbReference type="ARBA" id="ARBA00022448"/>
    </source>
</evidence>
<dbReference type="InterPro" id="IPR051455">
    <property type="entry name" value="Bact_solute-bind_prot3"/>
</dbReference>
<dbReference type="Gene3D" id="3.40.190.10">
    <property type="entry name" value="Periplasmic binding protein-like II"/>
    <property type="match status" value="2"/>
</dbReference>
<accession>A0A9W6W7P4</accession>
<dbReference type="RefSeq" id="WP_285660927.1">
    <property type="nucleotide sequence ID" value="NZ_BSTX01000001.1"/>
</dbReference>
<evidence type="ECO:0000256" key="4">
    <source>
        <dbReference type="SAM" id="SignalP"/>
    </source>
</evidence>
<dbReference type="CDD" id="cd13690">
    <property type="entry name" value="PBP2_GluB"/>
    <property type="match status" value="1"/>
</dbReference>
<keyword evidence="2" id="KW-0813">Transport</keyword>
<dbReference type="Proteomes" id="UP001165079">
    <property type="component" value="Unassembled WGS sequence"/>
</dbReference>
<evidence type="ECO:0000313" key="6">
    <source>
        <dbReference type="EMBL" id="GLZ75696.1"/>
    </source>
</evidence>
<dbReference type="SMART" id="SM00062">
    <property type="entry name" value="PBPb"/>
    <property type="match status" value="1"/>
</dbReference>
<comment type="caution">
    <text evidence="6">The sequence shown here is derived from an EMBL/GenBank/DDBJ whole genome shotgun (WGS) entry which is preliminary data.</text>
</comment>
<dbReference type="EMBL" id="BSTX01000001">
    <property type="protein sequence ID" value="GLZ75696.1"/>
    <property type="molecule type" value="Genomic_DNA"/>
</dbReference>
<evidence type="ECO:0000256" key="1">
    <source>
        <dbReference type="ARBA" id="ARBA00010333"/>
    </source>
</evidence>
<comment type="similarity">
    <text evidence="1">Belongs to the bacterial solute-binding protein 3 family.</text>
</comment>
<dbReference type="PANTHER" id="PTHR30085">
    <property type="entry name" value="AMINO ACID ABC TRANSPORTER PERMEASE"/>
    <property type="match status" value="1"/>
</dbReference>
<evidence type="ECO:0000313" key="7">
    <source>
        <dbReference type="Proteomes" id="UP001165079"/>
    </source>
</evidence>
<keyword evidence="3 4" id="KW-0732">Signal</keyword>
<feature type="signal peptide" evidence="4">
    <location>
        <begin position="1"/>
        <end position="41"/>
    </location>
</feature>
<dbReference type="GO" id="GO:0005576">
    <property type="term" value="C:extracellular region"/>
    <property type="evidence" value="ECO:0007669"/>
    <property type="project" value="TreeGrafter"/>
</dbReference>